<reference evidence="2" key="2">
    <citation type="submission" date="2014-02" db="EMBL/GenBank/DDBJ databases">
        <title>Annotation of the Genome Sequence of Fusarium oxysporum f. sp. melonis 26406.</title>
        <authorList>
            <consortium name="The Broad Institute Genomics Platform"/>
            <person name="Ma L.-J."/>
            <person name="Corby-Kistler H."/>
            <person name="Broz K."/>
            <person name="Gale L.R."/>
            <person name="Jonkers W."/>
            <person name="O'Donnell K."/>
            <person name="Ploetz R."/>
            <person name="Steinberg C."/>
            <person name="Schwartz D.C."/>
            <person name="VanEtten H."/>
            <person name="Zhou S."/>
            <person name="Young S.K."/>
            <person name="Zeng Q."/>
            <person name="Gargeya S."/>
            <person name="Fitzgerald M."/>
            <person name="Abouelleil A."/>
            <person name="Alvarado L."/>
            <person name="Chapman S.B."/>
            <person name="Gainer-Dewar J."/>
            <person name="Goldberg J."/>
            <person name="Griggs A."/>
            <person name="Gujja S."/>
            <person name="Hansen M."/>
            <person name="Howarth C."/>
            <person name="Imamovic A."/>
            <person name="Ireland A."/>
            <person name="Larimer J."/>
            <person name="McCowan C."/>
            <person name="Murphy C."/>
            <person name="Pearson M."/>
            <person name="Poon T.W."/>
            <person name="Priest M."/>
            <person name="Roberts A."/>
            <person name="Saif S."/>
            <person name="Shea T."/>
            <person name="Sykes S."/>
            <person name="Wortman J."/>
            <person name="Nusbaum C."/>
            <person name="Birren B."/>
        </authorList>
    </citation>
    <scope>NUCLEOTIDE SEQUENCE</scope>
    <source>
        <strain evidence="2">26406</strain>
    </source>
</reference>
<dbReference type="OrthoDB" id="425354at2759"/>
<feature type="compositionally biased region" description="Basic and acidic residues" evidence="1">
    <location>
        <begin position="1"/>
        <end position="12"/>
    </location>
</feature>
<dbReference type="HOGENOM" id="CLU_1635490_0_0_1"/>
<organism evidence="2">
    <name type="scientific">Fusarium oxysporum f. sp. melonis 26406</name>
    <dbReference type="NCBI Taxonomy" id="1089452"/>
    <lineage>
        <taxon>Eukaryota</taxon>
        <taxon>Fungi</taxon>
        <taxon>Dikarya</taxon>
        <taxon>Ascomycota</taxon>
        <taxon>Pezizomycotina</taxon>
        <taxon>Sordariomycetes</taxon>
        <taxon>Hypocreomycetidae</taxon>
        <taxon>Hypocreales</taxon>
        <taxon>Nectriaceae</taxon>
        <taxon>Fusarium</taxon>
        <taxon>Fusarium oxysporum species complex</taxon>
    </lineage>
</organism>
<proteinExistence type="predicted"/>
<evidence type="ECO:0000313" key="2">
    <source>
        <dbReference type="EMBL" id="EXK25800.1"/>
    </source>
</evidence>
<dbReference type="PANTHER" id="PTHR38115:SF1">
    <property type="entry name" value="LIPOCALIN-LIKE DOMAIN-CONTAINING PROTEIN"/>
    <property type="match status" value="1"/>
</dbReference>
<gene>
    <name evidence="2" type="ORF">FOMG_17571</name>
</gene>
<name>W9Z315_FUSOX</name>
<sequence length="162" mass="18074">MTDVTVRMEHSHGTNPRTGASVSQITINQSTSMSVNLNGTSENRFLDWSENPQEDHIFGKTIVQSRLIGNQTSSDGVSRPCVDIQTSVDDPNIGKFLRGEVDENLQPCDGFLIEPPLTKHHQLKECNAGLWLNVVIRSQDSKWMVEQVTSPFQFTLFIKTSG</sequence>
<protein>
    <submittedName>
        <fullName evidence="2">Uncharacterized protein</fullName>
    </submittedName>
</protein>
<dbReference type="InterPro" id="IPR053037">
    <property type="entry name" value="Pericyclase_pydY-like"/>
</dbReference>
<dbReference type="EMBL" id="KI980356">
    <property type="protein sequence ID" value="EXK25800.1"/>
    <property type="molecule type" value="Genomic_DNA"/>
</dbReference>
<accession>W9Z315</accession>
<dbReference type="Proteomes" id="UP000030703">
    <property type="component" value="Unassembled WGS sequence"/>
</dbReference>
<dbReference type="PANTHER" id="PTHR38115">
    <property type="entry name" value="LIPOCALIN-LIKE DOMAIN-CONTAINING PROTEIN"/>
    <property type="match status" value="1"/>
</dbReference>
<evidence type="ECO:0000256" key="1">
    <source>
        <dbReference type="SAM" id="MobiDB-lite"/>
    </source>
</evidence>
<feature type="compositionally biased region" description="Polar residues" evidence="1">
    <location>
        <begin position="13"/>
        <end position="22"/>
    </location>
</feature>
<dbReference type="VEuPathDB" id="FungiDB:FOMG_17571"/>
<feature type="region of interest" description="Disordered" evidence="1">
    <location>
        <begin position="1"/>
        <end position="22"/>
    </location>
</feature>
<dbReference type="AlphaFoldDB" id="W9Z315"/>
<reference evidence="2" key="1">
    <citation type="submission" date="2012-04" db="EMBL/GenBank/DDBJ databases">
        <title>The Genome Sequence of Fusarium oxysporum melonis.</title>
        <authorList>
            <consortium name="The Broad Institute Genome Sequencing Platform"/>
            <person name="Ma L.-J."/>
            <person name="Gale L.R."/>
            <person name="Schwartz D.C."/>
            <person name="Zhou S."/>
            <person name="Corby-Kistler H."/>
            <person name="Young S.K."/>
            <person name="Zeng Q."/>
            <person name="Gargeya S."/>
            <person name="Fitzgerald M."/>
            <person name="Haas B."/>
            <person name="Abouelleil A."/>
            <person name="Alvarado L."/>
            <person name="Arachchi H.M."/>
            <person name="Berlin A."/>
            <person name="Brown A."/>
            <person name="Chapman S.B."/>
            <person name="Chen Z."/>
            <person name="Dunbar C."/>
            <person name="Freedman E."/>
            <person name="Gearin G."/>
            <person name="Goldberg J."/>
            <person name="Griggs A."/>
            <person name="Gujja S."/>
            <person name="Heiman D."/>
            <person name="Howarth C."/>
            <person name="Larson L."/>
            <person name="Lui A."/>
            <person name="MacDonald P.J.P."/>
            <person name="Montmayeur A."/>
            <person name="Murphy C."/>
            <person name="Neiman D."/>
            <person name="Pearson M."/>
            <person name="Priest M."/>
            <person name="Roberts A."/>
            <person name="Saif S."/>
            <person name="Shea T."/>
            <person name="Shenoy N."/>
            <person name="Sisk P."/>
            <person name="Stolte C."/>
            <person name="Sykes S."/>
            <person name="Wortman J."/>
            <person name="Nusbaum C."/>
            <person name="Birren B."/>
        </authorList>
    </citation>
    <scope>NUCLEOTIDE SEQUENCE</scope>
    <source>
        <strain evidence="2">26406</strain>
    </source>
</reference>